<organism evidence="10 11">
    <name type="scientific">Aureobasidium melanogenum</name>
    <name type="common">Aureobasidium pullulans var. melanogenum</name>
    <dbReference type="NCBI Taxonomy" id="46634"/>
    <lineage>
        <taxon>Eukaryota</taxon>
        <taxon>Fungi</taxon>
        <taxon>Dikarya</taxon>
        <taxon>Ascomycota</taxon>
        <taxon>Pezizomycotina</taxon>
        <taxon>Dothideomycetes</taxon>
        <taxon>Dothideomycetidae</taxon>
        <taxon>Dothideales</taxon>
        <taxon>Saccotheciaceae</taxon>
        <taxon>Aureobasidium</taxon>
    </lineage>
</organism>
<keyword evidence="5 6" id="KW-0072">Autophagy</keyword>
<evidence type="ECO:0000313" key="11">
    <source>
        <dbReference type="Proteomes" id="UP000779574"/>
    </source>
</evidence>
<comment type="similarity">
    <text evidence="2 6">Belongs to the ATG5 family.</text>
</comment>
<evidence type="ECO:0000256" key="1">
    <source>
        <dbReference type="ARBA" id="ARBA00004623"/>
    </source>
</evidence>
<dbReference type="InterPro" id="IPR048940">
    <property type="entry name" value="ATG5_HBR"/>
</dbReference>
<evidence type="ECO:0000256" key="6">
    <source>
        <dbReference type="RuleBase" id="RU361202"/>
    </source>
</evidence>
<dbReference type="GO" id="GO:0006995">
    <property type="term" value="P:cellular response to nitrogen starvation"/>
    <property type="evidence" value="ECO:0007669"/>
    <property type="project" value="TreeGrafter"/>
</dbReference>
<dbReference type="PANTHER" id="PTHR13040">
    <property type="entry name" value="AUTOPHAGY PROTEIN 5"/>
    <property type="match status" value="1"/>
</dbReference>
<gene>
    <name evidence="10" type="ORF">KCU76_g18110</name>
</gene>
<comment type="subunit">
    <text evidence="6">Conjugated with ATG12.</text>
</comment>
<dbReference type="Pfam" id="PF20638">
    <property type="entry name" value="ATG5_UblA"/>
    <property type="match status" value="1"/>
</dbReference>
<dbReference type="Gene3D" id="1.10.246.190">
    <property type="entry name" value="Autophagy protein Apg5, helix rich domain"/>
    <property type="match status" value="1"/>
</dbReference>
<evidence type="ECO:0000256" key="4">
    <source>
        <dbReference type="ARBA" id="ARBA00022843"/>
    </source>
</evidence>
<dbReference type="Pfam" id="PF20637">
    <property type="entry name" value="ATG5_HBR"/>
    <property type="match status" value="1"/>
</dbReference>
<keyword evidence="3 6" id="KW-1017">Isopeptide bond</keyword>
<dbReference type="InterPro" id="IPR048318">
    <property type="entry name" value="ATG5_UblB"/>
</dbReference>
<dbReference type="GO" id="GO:0019776">
    <property type="term" value="F:Atg8-family ligase activity"/>
    <property type="evidence" value="ECO:0007669"/>
    <property type="project" value="TreeGrafter"/>
</dbReference>
<evidence type="ECO:0000259" key="9">
    <source>
        <dbReference type="Pfam" id="PF20638"/>
    </source>
</evidence>
<dbReference type="GO" id="GO:0000422">
    <property type="term" value="P:autophagy of mitochondrion"/>
    <property type="evidence" value="ECO:0007669"/>
    <property type="project" value="TreeGrafter"/>
</dbReference>
<evidence type="ECO:0000256" key="2">
    <source>
        <dbReference type="ARBA" id="ARBA00006910"/>
    </source>
</evidence>
<reference evidence="10" key="2">
    <citation type="submission" date="2021-08" db="EMBL/GenBank/DDBJ databases">
        <authorList>
            <person name="Gostincar C."/>
            <person name="Sun X."/>
            <person name="Song Z."/>
            <person name="Gunde-Cimerman N."/>
        </authorList>
    </citation>
    <scope>NUCLEOTIDE SEQUENCE</scope>
    <source>
        <strain evidence="10">EXF-9911</strain>
    </source>
</reference>
<comment type="caution">
    <text evidence="10">The sequence shown here is derived from an EMBL/GenBank/DDBJ whole genome shotgun (WGS) entry which is preliminary data.</text>
</comment>
<dbReference type="GO" id="GO:0061908">
    <property type="term" value="C:phagophore"/>
    <property type="evidence" value="ECO:0007669"/>
    <property type="project" value="TreeGrafter"/>
</dbReference>
<dbReference type="GO" id="GO:0005776">
    <property type="term" value="C:autophagosome"/>
    <property type="evidence" value="ECO:0007669"/>
    <property type="project" value="TreeGrafter"/>
</dbReference>
<dbReference type="Gene3D" id="3.10.20.620">
    <property type="match status" value="1"/>
</dbReference>
<dbReference type="InterPro" id="IPR042526">
    <property type="entry name" value="Atg5_HR"/>
</dbReference>
<dbReference type="InterPro" id="IPR042527">
    <property type="entry name" value="Atg5_UblA_dom_sf"/>
</dbReference>
<evidence type="ECO:0000256" key="3">
    <source>
        <dbReference type="ARBA" id="ARBA00022499"/>
    </source>
</evidence>
<evidence type="ECO:0000259" key="8">
    <source>
        <dbReference type="Pfam" id="PF20637"/>
    </source>
</evidence>
<dbReference type="AlphaFoldDB" id="A0A9P8DYF7"/>
<dbReference type="GO" id="GO:0034727">
    <property type="term" value="P:piecemeal microautophagy of the nucleus"/>
    <property type="evidence" value="ECO:0007669"/>
    <property type="project" value="TreeGrafter"/>
</dbReference>
<sequence length="325" mass="35778">MATPPAAIASIQKKVWAGSLPLEIRLASADCRTYDETDPYLVRSTPFFCNFSQENEDINLPRLSYLAFLLPRLHAFFSPQLIDPSIPFHNAWLSFENVALKYHYPIGLLYDLFSGAAPSNPEDDGTEDVEELLPWKLVLRYSEFPDEQLMGLDAEGKVLRDCFVNAVKEADVIRNGKGNVYMGLSKDDSDNLWQAVQDHNLAKFNTVHNKLLNPPGTPLRNIPIKIYLPTTAPTSSSGSGEAEPAQASIRTVQGLVAPSSVTRQPNTLGMALNQILPTVFPSRRNPVLAAPVLHGAVVPMNAPVEELMRAAAFTDGFLHVVIVML</sequence>
<dbReference type="Gene3D" id="3.10.20.90">
    <property type="entry name" value="Phosphatidylinositol 3-kinase Catalytic Subunit, Chain A, domain 1"/>
    <property type="match status" value="1"/>
</dbReference>
<name>A0A9P8DYF7_AURME</name>
<dbReference type="GO" id="GO:0034274">
    <property type="term" value="C:Atg12-Atg5-Atg16 complex"/>
    <property type="evidence" value="ECO:0007669"/>
    <property type="project" value="TreeGrafter"/>
</dbReference>
<evidence type="ECO:0000259" key="7">
    <source>
        <dbReference type="Pfam" id="PF04106"/>
    </source>
</evidence>
<keyword evidence="4 6" id="KW-0832">Ubl conjugation</keyword>
<dbReference type="PANTHER" id="PTHR13040:SF2">
    <property type="entry name" value="AUTOPHAGY PROTEIN 5"/>
    <property type="match status" value="1"/>
</dbReference>
<dbReference type="Proteomes" id="UP000779574">
    <property type="component" value="Unassembled WGS sequence"/>
</dbReference>
<comment type="function">
    <text evidence="6">Involved in cytoplasm to vacuole transport (Cvt) and autophagic vesicle formation.</text>
</comment>
<keyword evidence="6" id="KW-0472">Membrane</keyword>
<keyword evidence="6" id="KW-0813">Transport</keyword>
<dbReference type="InterPro" id="IPR007239">
    <property type="entry name" value="Atg5"/>
</dbReference>
<comment type="subcellular location">
    <subcellularLocation>
        <location evidence="1 6">Preautophagosomal structure membrane</location>
        <topology evidence="1 6">Peripheral membrane protein</topology>
    </subcellularLocation>
</comment>
<dbReference type="OrthoDB" id="272162at2759"/>
<feature type="domain" description="Autophagy protein ATG5 UblB" evidence="7">
    <location>
        <begin position="221"/>
        <end position="322"/>
    </location>
</feature>
<protein>
    <recommendedName>
        <fullName evidence="6">Autophagy protein 5</fullName>
    </recommendedName>
</protein>
<feature type="domain" description="Autophagy protein ATG5 UblA" evidence="9">
    <location>
        <begin position="15"/>
        <end position="140"/>
    </location>
</feature>
<dbReference type="EMBL" id="JAHFXF010001538">
    <property type="protein sequence ID" value="KAG9666076.1"/>
    <property type="molecule type" value="Genomic_DNA"/>
</dbReference>
<dbReference type="InterPro" id="IPR048939">
    <property type="entry name" value="ATG5_UblA"/>
</dbReference>
<accession>A0A9P8DYF7</accession>
<dbReference type="GO" id="GO:0044233">
    <property type="term" value="C:mitochondria-associated endoplasmic reticulum membrane contact site"/>
    <property type="evidence" value="ECO:0007669"/>
    <property type="project" value="TreeGrafter"/>
</dbReference>
<feature type="non-terminal residue" evidence="10">
    <location>
        <position position="325"/>
    </location>
</feature>
<feature type="domain" description="Autophagy protein ATG5 alpha-helical bundle region" evidence="8">
    <location>
        <begin position="157"/>
        <end position="213"/>
    </location>
</feature>
<reference evidence="10" key="1">
    <citation type="journal article" date="2021" name="J Fungi (Basel)">
        <title>Virulence traits and population genomics of the black yeast Aureobasidium melanogenum.</title>
        <authorList>
            <person name="Cernosa A."/>
            <person name="Sun X."/>
            <person name="Gostincar C."/>
            <person name="Fang C."/>
            <person name="Gunde-Cimerman N."/>
            <person name="Song Z."/>
        </authorList>
    </citation>
    <scope>NUCLEOTIDE SEQUENCE</scope>
    <source>
        <strain evidence="10">EXF-9911</strain>
    </source>
</reference>
<proteinExistence type="inferred from homology"/>
<evidence type="ECO:0000313" key="10">
    <source>
        <dbReference type="EMBL" id="KAG9666076.1"/>
    </source>
</evidence>
<evidence type="ECO:0000256" key="5">
    <source>
        <dbReference type="ARBA" id="ARBA00023006"/>
    </source>
</evidence>
<dbReference type="Pfam" id="PF04106">
    <property type="entry name" value="ATG5_UblB"/>
    <property type="match status" value="1"/>
</dbReference>
<dbReference type="GO" id="GO:0034045">
    <property type="term" value="C:phagophore assembly site membrane"/>
    <property type="evidence" value="ECO:0007669"/>
    <property type="project" value="UniProtKB-SubCell"/>
</dbReference>